<keyword evidence="1" id="KW-1133">Transmembrane helix</keyword>
<reference evidence="5" key="1">
    <citation type="submission" date="2016-11" db="EMBL/GenBank/DDBJ databases">
        <authorList>
            <person name="Varghese N."/>
            <person name="Submissions S."/>
        </authorList>
    </citation>
    <scope>NUCLEOTIDE SEQUENCE [LARGE SCALE GENOMIC DNA]</scope>
    <source>
        <strain evidence="5">DSM 26910</strain>
    </source>
</reference>
<organism evidence="4 5">
    <name type="scientific">Mariniphaga anaerophila</name>
    <dbReference type="NCBI Taxonomy" id="1484053"/>
    <lineage>
        <taxon>Bacteria</taxon>
        <taxon>Pseudomonadati</taxon>
        <taxon>Bacteroidota</taxon>
        <taxon>Bacteroidia</taxon>
        <taxon>Marinilabiliales</taxon>
        <taxon>Prolixibacteraceae</taxon>
        <taxon>Mariniphaga</taxon>
    </lineage>
</organism>
<dbReference type="AlphaFoldDB" id="A0A1M4ZT83"/>
<keyword evidence="1" id="KW-0472">Membrane</keyword>
<dbReference type="InterPro" id="IPR006860">
    <property type="entry name" value="FecR"/>
</dbReference>
<accession>A0A1M4ZT83</accession>
<dbReference type="Pfam" id="PF16344">
    <property type="entry name" value="FecR_C"/>
    <property type="match status" value="1"/>
</dbReference>
<dbReference type="OrthoDB" id="653086at2"/>
<name>A0A1M4ZT83_9BACT</name>
<dbReference type="InterPro" id="IPR012373">
    <property type="entry name" value="Ferrdict_sens_TM"/>
</dbReference>
<feature type="transmembrane region" description="Helical" evidence="1">
    <location>
        <begin position="81"/>
        <end position="106"/>
    </location>
</feature>
<gene>
    <name evidence="4" type="ORF">SAMN05444274_10443</name>
</gene>
<dbReference type="STRING" id="1484053.SAMN05444274_10443"/>
<evidence type="ECO:0000256" key="1">
    <source>
        <dbReference type="SAM" id="Phobius"/>
    </source>
</evidence>
<evidence type="ECO:0000259" key="2">
    <source>
        <dbReference type="Pfam" id="PF04773"/>
    </source>
</evidence>
<feature type="domain" description="Protein FecR C-terminal" evidence="3">
    <location>
        <begin position="261"/>
        <end position="322"/>
    </location>
</feature>
<dbReference type="EMBL" id="FQUM01000004">
    <property type="protein sequence ID" value="SHF20786.1"/>
    <property type="molecule type" value="Genomic_DNA"/>
</dbReference>
<keyword evidence="1" id="KW-0812">Transmembrane</keyword>
<dbReference type="PANTHER" id="PTHR30273:SF2">
    <property type="entry name" value="PROTEIN FECR"/>
    <property type="match status" value="1"/>
</dbReference>
<proteinExistence type="predicted"/>
<evidence type="ECO:0000313" key="4">
    <source>
        <dbReference type="EMBL" id="SHF20786.1"/>
    </source>
</evidence>
<evidence type="ECO:0000313" key="5">
    <source>
        <dbReference type="Proteomes" id="UP000184164"/>
    </source>
</evidence>
<feature type="domain" description="FecR protein" evidence="2">
    <location>
        <begin position="129"/>
        <end position="216"/>
    </location>
</feature>
<keyword evidence="5" id="KW-1185">Reference proteome</keyword>
<sequence>MDFDPKILNRFFDGTYSRKDYLDVKSIFGSLEHRKNLNRYLLEHWTQFSSTELPEENVEHLLEKIHYRISLEEKRKGNSGFLFVLQKIAAIFFVPLLLSFLLLFYFQDEKIEQLNFGGDAYAEIQCPLGVRTKFQLPDGTTGFLNSGSKLQYPVPFMDDRDVTVSGEAFFNVVSDKTNPFIVHTPNLNVRVLGTQFNVMAYEDDSKEEVILTRGEVVVDTKNGMQLDVLHPDEKLVLNKRTMSFKTIKVIASQYIGWTEGKLVFRNENMQQVAERLGRWYNADIRVEDEELLEYTFHATFVDEPLEEVLKIMAVTTPYKYEILPRVTDHENICQKKVVLVKLDRKRLKAFH</sequence>
<evidence type="ECO:0000259" key="3">
    <source>
        <dbReference type="Pfam" id="PF16344"/>
    </source>
</evidence>
<dbReference type="InterPro" id="IPR032508">
    <property type="entry name" value="FecR_C"/>
</dbReference>
<dbReference type="Pfam" id="PF04773">
    <property type="entry name" value="FecR"/>
    <property type="match status" value="1"/>
</dbReference>
<dbReference type="Proteomes" id="UP000184164">
    <property type="component" value="Unassembled WGS sequence"/>
</dbReference>
<dbReference type="RefSeq" id="WP_073000975.1">
    <property type="nucleotide sequence ID" value="NZ_FQUM01000004.1"/>
</dbReference>
<dbReference type="PANTHER" id="PTHR30273">
    <property type="entry name" value="PERIPLASMIC SIGNAL SENSOR AND SIGMA FACTOR ACTIVATOR FECR-RELATED"/>
    <property type="match status" value="1"/>
</dbReference>
<dbReference type="GO" id="GO:0016989">
    <property type="term" value="F:sigma factor antagonist activity"/>
    <property type="evidence" value="ECO:0007669"/>
    <property type="project" value="TreeGrafter"/>
</dbReference>
<dbReference type="Gene3D" id="2.60.120.1440">
    <property type="match status" value="1"/>
</dbReference>
<protein>
    <submittedName>
        <fullName evidence="4">FecR family protein</fullName>
    </submittedName>
</protein>
<dbReference type="Gene3D" id="3.55.50.30">
    <property type="match status" value="1"/>
</dbReference>